<dbReference type="SUPFAM" id="SSF75471">
    <property type="entry name" value="YhbY-like"/>
    <property type="match status" value="1"/>
</dbReference>
<sequence>MTFFNLQRLMLSQQDKKKFRAIGHHLKPVVTIAGNGLSESVLAEIERALADHELIKVRINGDREQRVSTLAAITESANAIKIQATGGTALIYKKALELKPHLSNLSRHS</sequence>
<evidence type="ECO:0000256" key="1">
    <source>
        <dbReference type="ARBA" id="ARBA00022884"/>
    </source>
</evidence>
<proteinExistence type="predicted"/>
<dbReference type="PANTHER" id="PTHR40065">
    <property type="entry name" value="RNA-BINDING PROTEIN YHBY"/>
    <property type="match status" value="1"/>
</dbReference>
<dbReference type="InterPro" id="IPR051925">
    <property type="entry name" value="RNA-binding_domain"/>
</dbReference>
<evidence type="ECO:0000259" key="2">
    <source>
        <dbReference type="PROSITE" id="PS51295"/>
    </source>
</evidence>
<dbReference type="Pfam" id="PF01985">
    <property type="entry name" value="CRS1_YhbY"/>
    <property type="match status" value="1"/>
</dbReference>
<keyword evidence="1" id="KW-0694">RNA-binding</keyword>
<dbReference type="AlphaFoldDB" id="A0A382NCR3"/>
<dbReference type="InterPro" id="IPR001890">
    <property type="entry name" value="RNA-binding_CRM"/>
</dbReference>
<dbReference type="EMBL" id="UINC01099329">
    <property type="protein sequence ID" value="SVC58510.1"/>
    <property type="molecule type" value="Genomic_DNA"/>
</dbReference>
<dbReference type="GO" id="GO:0003723">
    <property type="term" value="F:RNA binding"/>
    <property type="evidence" value="ECO:0007669"/>
    <property type="project" value="UniProtKB-KW"/>
</dbReference>
<dbReference type="Gene3D" id="3.30.110.60">
    <property type="entry name" value="YhbY-like"/>
    <property type="match status" value="1"/>
</dbReference>
<dbReference type="PROSITE" id="PS51295">
    <property type="entry name" value="CRM"/>
    <property type="match status" value="1"/>
</dbReference>
<organism evidence="3">
    <name type="scientific">marine metagenome</name>
    <dbReference type="NCBI Taxonomy" id="408172"/>
    <lineage>
        <taxon>unclassified sequences</taxon>
        <taxon>metagenomes</taxon>
        <taxon>ecological metagenomes</taxon>
    </lineage>
</organism>
<evidence type="ECO:0000313" key="3">
    <source>
        <dbReference type="EMBL" id="SVC58510.1"/>
    </source>
</evidence>
<name>A0A382NCR3_9ZZZZ</name>
<dbReference type="PANTHER" id="PTHR40065:SF3">
    <property type="entry name" value="RNA-BINDING PROTEIN YHBY"/>
    <property type="match status" value="1"/>
</dbReference>
<feature type="domain" description="CRM" evidence="2">
    <location>
        <begin position="9"/>
        <end position="104"/>
    </location>
</feature>
<gene>
    <name evidence="3" type="ORF">METZ01_LOCUS311364</name>
</gene>
<dbReference type="SMART" id="SM01103">
    <property type="entry name" value="CRS1_YhbY"/>
    <property type="match status" value="1"/>
</dbReference>
<dbReference type="InterPro" id="IPR035920">
    <property type="entry name" value="YhbY-like_sf"/>
</dbReference>
<reference evidence="3" key="1">
    <citation type="submission" date="2018-05" db="EMBL/GenBank/DDBJ databases">
        <authorList>
            <person name="Lanie J.A."/>
            <person name="Ng W.-L."/>
            <person name="Kazmierczak K.M."/>
            <person name="Andrzejewski T.M."/>
            <person name="Davidsen T.M."/>
            <person name="Wayne K.J."/>
            <person name="Tettelin H."/>
            <person name="Glass J.I."/>
            <person name="Rusch D."/>
            <person name="Podicherti R."/>
            <person name="Tsui H.-C.T."/>
            <person name="Winkler M.E."/>
        </authorList>
    </citation>
    <scope>NUCLEOTIDE SEQUENCE</scope>
</reference>
<accession>A0A382NCR3</accession>
<protein>
    <recommendedName>
        <fullName evidence="2">CRM domain-containing protein</fullName>
    </recommendedName>
</protein>